<reference evidence="3" key="1">
    <citation type="journal article" date="2019" name="Int. J. Syst. Evol. Microbiol.">
        <title>The Global Catalogue of Microorganisms (GCM) 10K type strain sequencing project: providing services to taxonomists for standard genome sequencing and annotation.</title>
        <authorList>
            <consortium name="The Broad Institute Genomics Platform"/>
            <consortium name="The Broad Institute Genome Sequencing Center for Infectious Disease"/>
            <person name="Wu L."/>
            <person name="Ma J."/>
        </authorList>
    </citation>
    <scope>NUCLEOTIDE SEQUENCE [LARGE SCALE GENOMIC DNA]</scope>
    <source>
        <strain evidence="3">DT43</strain>
    </source>
</reference>
<organism evidence="2 3">
    <name type="scientific">Streptomyces xiangluensis</name>
    <dbReference type="NCBI Taxonomy" id="2665720"/>
    <lineage>
        <taxon>Bacteria</taxon>
        <taxon>Bacillati</taxon>
        <taxon>Actinomycetota</taxon>
        <taxon>Actinomycetes</taxon>
        <taxon>Kitasatosporales</taxon>
        <taxon>Streptomycetaceae</taxon>
        <taxon>Streptomyces</taxon>
    </lineage>
</organism>
<gene>
    <name evidence="2" type="ORF">ACFPH6_19150</name>
</gene>
<evidence type="ECO:0000313" key="2">
    <source>
        <dbReference type="EMBL" id="MFC4466616.1"/>
    </source>
</evidence>
<name>A0ABV8YQS0_9ACTN</name>
<comment type="caution">
    <text evidence="2">The sequence shown here is derived from an EMBL/GenBank/DDBJ whole genome shotgun (WGS) entry which is preliminary data.</text>
</comment>
<dbReference type="Proteomes" id="UP001596012">
    <property type="component" value="Unassembled WGS sequence"/>
</dbReference>
<keyword evidence="1" id="KW-1133">Transmembrane helix</keyword>
<proteinExistence type="predicted"/>
<sequence length="329" mass="37592">MAEPRNSDGGDDEEEERRPWYGISRWLAGFFAAIPFAGVISLVQDWFGKRISSTQTGLLSGILIMLAFLVYGVVSSALDGAREARLTRAKVAKLSRETHRSFDEFRERVGSFTKYYPARHGPVQDHYTQAARLYEEAGKVIDSARDGDEIYAVNSFVEIFHQDPDPEIERLQDEYLDRIERCLDRRVKYHRLIQLENLQSLDSPSSLLSDWVEKSYLRHYRRSIERRSEAAGNIVDVDAVPAKYPISFVVLKRKAVNGVTGGSIIWQINEHVQRNGQLEAAHLQLTGIFIIRNPQGDLTDRLLDLFQQCNRHSVQLTLHHLRDRNGGNA</sequence>
<keyword evidence="3" id="KW-1185">Reference proteome</keyword>
<accession>A0ABV8YQS0</accession>
<feature type="transmembrane region" description="Helical" evidence="1">
    <location>
        <begin position="59"/>
        <end position="78"/>
    </location>
</feature>
<evidence type="ECO:0000313" key="3">
    <source>
        <dbReference type="Proteomes" id="UP001596012"/>
    </source>
</evidence>
<dbReference type="EMBL" id="JBHSFG010000029">
    <property type="protein sequence ID" value="MFC4466616.1"/>
    <property type="molecule type" value="Genomic_DNA"/>
</dbReference>
<dbReference type="RefSeq" id="WP_386343229.1">
    <property type="nucleotide sequence ID" value="NZ_JBHSFG010000029.1"/>
</dbReference>
<protein>
    <submittedName>
        <fullName evidence="2">Uncharacterized protein</fullName>
    </submittedName>
</protein>
<keyword evidence="1" id="KW-0472">Membrane</keyword>
<feature type="transmembrane region" description="Helical" evidence="1">
    <location>
        <begin position="26"/>
        <end position="47"/>
    </location>
</feature>
<evidence type="ECO:0000256" key="1">
    <source>
        <dbReference type="SAM" id="Phobius"/>
    </source>
</evidence>
<keyword evidence="1" id="KW-0812">Transmembrane</keyword>